<evidence type="ECO:0000256" key="1">
    <source>
        <dbReference type="SAM" id="MobiDB-lite"/>
    </source>
</evidence>
<name>A0AA40B9W4_9PEZI</name>
<dbReference type="Proteomes" id="UP001172102">
    <property type="component" value="Unassembled WGS sequence"/>
</dbReference>
<feature type="compositionally biased region" description="Polar residues" evidence="1">
    <location>
        <begin position="1"/>
        <end position="10"/>
    </location>
</feature>
<proteinExistence type="predicted"/>
<accession>A0AA40B9W4</accession>
<dbReference type="EMBL" id="JAUKUA010000001">
    <property type="protein sequence ID" value="KAK0730133.1"/>
    <property type="molecule type" value="Genomic_DNA"/>
</dbReference>
<protein>
    <submittedName>
        <fullName evidence="2">Uncharacterized protein</fullName>
    </submittedName>
</protein>
<keyword evidence="3" id="KW-1185">Reference proteome</keyword>
<feature type="region of interest" description="Disordered" evidence="1">
    <location>
        <begin position="1"/>
        <end position="64"/>
    </location>
</feature>
<evidence type="ECO:0000313" key="2">
    <source>
        <dbReference type="EMBL" id="KAK0730133.1"/>
    </source>
</evidence>
<dbReference type="AlphaFoldDB" id="A0AA40B9W4"/>
<evidence type="ECO:0000313" key="3">
    <source>
        <dbReference type="Proteomes" id="UP001172102"/>
    </source>
</evidence>
<gene>
    <name evidence="2" type="ORF">B0H67DRAFT_548146</name>
</gene>
<organism evidence="2 3">
    <name type="scientific">Lasiosphaeris hirsuta</name>
    <dbReference type="NCBI Taxonomy" id="260670"/>
    <lineage>
        <taxon>Eukaryota</taxon>
        <taxon>Fungi</taxon>
        <taxon>Dikarya</taxon>
        <taxon>Ascomycota</taxon>
        <taxon>Pezizomycotina</taxon>
        <taxon>Sordariomycetes</taxon>
        <taxon>Sordariomycetidae</taxon>
        <taxon>Sordariales</taxon>
        <taxon>Lasiosphaeriaceae</taxon>
        <taxon>Lasiosphaeris</taxon>
    </lineage>
</organism>
<reference evidence="2" key="1">
    <citation type="submission" date="2023-06" db="EMBL/GenBank/DDBJ databases">
        <title>Genome-scale phylogeny and comparative genomics of the fungal order Sordariales.</title>
        <authorList>
            <consortium name="Lawrence Berkeley National Laboratory"/>
            <person name="Hensen N."/>
            <person name="Bonometti L."/>
            <person name="Westerberg I."/>
            <person name="Brannstrom I.O."/>
            <person name="Guillou S."/>
            <person name="Cros-Aarteil S."/>
            <person name="Calhoun S."/>
            <person name="Haridas S."/>
            <person name="Kuo A."/>
            <person name="Mondo S."/>
            <person name="Pangilinan J."/>
            <person name="Riley R."/>
            <person name="Labutti K."/>
            <person name="Andreopoulos B."/>
            <person name="Lipzen A."/>
            <person name="Chen C."/>
            <person name="Yanf M."/>
            <person name="Daum C."/>
            <person name="Ng V."/>
            <person name="Clum A."/>
            <person name="Steindorff A."/>
            <person name="Ohm R."/>
            <person name="Martin F."/>
            <person name="Silar P."/>
            <person name="Natvig D."/>
            <person name="Lalanne C."/>
            <person name="Gautier V."/>
            <person name="Ament-Velasquez S.L."/>
            <person name="Kruys A."/>
            <person name="Hutchinson M.I."/>
            <person name="Powell A.J."/>
            <person name="Barry K."/>
            <person name="Miller A.N."/>
            <person name="Grigoriev I.V."/>
            <person name="Debuchy R."/>
            <person name="Gladieux P."/>
            <person name="Thoren M.H."/>
            <person name="Johannesson H."/>
        </authorList>
    </citation>
    <scope>NUCLEOTIDE SEQUENCE</scope>
    <source>
        <strain evidence="2">SMH4607-1</strain>
    </source>
</reference>
<comment type="caution">
    <text evidence="2">The sequence shown here is derived from an EMBL/GenBank/DDBJ whole genome shotgun (WGS) entry which is preliminary data.</text>
</comment>
<sequence length="125" mass="13681">MSKNRNSVGSQGEFHNRIIPSEPTTSKGVGNDRLPGFRAQTFPPGTAPNEHTFIPNPMSEIPGQALNPNMVPSLRTGALDMPGATSQTVYKDSYNVGPMEGQTQREWGLPMESRRSRAKNWLLGT</sequence>